<dbReference type="SUPFAM" id="SSF51735">
    <property type="entry name" value="NAD(P)-binding Rossmann-fold domains"/>
    <property type="match status" value="1"/>
</dbReference>
<evidence type="ECO:0000259" key="3">
    <source>
        <dbReference type="SMART" id="SM00822"/>
    </source>
</evidence>
<name>A0A2A2SBL8_9SPHN</name>
<evidence type="ECO:0000313" key="4">
    <source>
        <dbReference type="EMBL" id="PAX06613.1"/>
    </source>
</evidence>
<dbReference type="AlphaFoldDB" id="A0A2A2SBL8"/>
<dbReference type="GO" id="GO:0016491">
    <property type="term" value="F:oxidoreductase activity"/>
    <property type="evidence" value="ECO:0007669"/>
    <property type="project" value="UniProtKB-KW"/>
</dbReference>
<feature type="domain" description="Ketoreductase" evidence="3">
    <location>
        <begin position="7"/>
        <end position="187"/>
    </location>
</feature>
<sequence>MTKLQGKIALVTGASRGIGRAAAKRLAADGAFVIAHYGRNAQAADALVAEIAAAGGEAVAVGADLETVDGVERLVAETERTLDGRPLDILVNNAGVAEFVGFEETTAEVIDRQYAVNVRAPFLLTAALAKHVPDGGRVIFLTTAVTRVHFPGITAYAITKGAVDVLILHLAAELGPRGIRVTGVAPGAIDTDMSAWLRSDEGVATAHGVQALQRVGQADDVASVIAFLAGPDAGWVTGDIVDVSGGTKL</sequence>
<dbReference type="InterPro" id="IPR002347">
    <property type="entry name" value="SDR_fam"/>
</dbReference>
<dbReference type="PANTHER" id="PTHR43639">
    <property type="entry name" value="OXIDOREDUCTASE, SHORT-CHAIN DEHYDROGENASE/REDUCTASE FAMILY (AFU_ORTHOLOGUE AFUA_5G02870)"/>
    <property type="match status" value="1"/>
</dbReference>
<keyword evidence="2" id="KW-0560">Oxidoreductase</keyword>
<dbReference type="Proteomes" id="UP000218151">
    <property type="component" value="Unassembled WGS sequence"/>
</dbReference>
<dbReference type="Gene3D" id="3.40.50.720">
    <property type="entry name" value="NAD(P)-binding Rossmann-like Domain"/>
    <property type="match status" value="1"/>
</dbReference>
<dbReference type="RefSeq" id="WP_095999358.1">
    <property type="nucleotide sequence ID" value="NZ_NSLI01000005.1"/>
</dbReference>
<accession>A0A2A2SBL8</accession>
<dbReference type="OrthoDB" id="9803333at2"/>
<organism evidence="4 5">
    <name type="scientific">Sphingomonas lenta</name>
    <dbReference type="NCBI Taxonomy" id="1141887"/>
    <lineage>
        <taxon>Bacteria</taxon>
        <taxon>Pseudomonadati</taxon>
        <taxon>Pseudomonadota</taxon>
        <taxon>Alphaproteobacteria</taxon>
        <taxon>Sphingomonadales</taxon>
        <taxon>Sphingomonadaceae</taxon>
        <taxon>Sphingomonas</taxon>
    </lineage>
</organism>
<dbReference type="PANTHER" id="PTHR43639:SF1">
    <property type="entry name" value="SHORT-CHAIN DEHYDROGENASE_REDUCTASE FAMILY PROTEIN"/>
    <property type="match status" value="1"/>
</dbReference>
<protein>
    <submittedName>
        <fullName evidence="4">Short-chain dehydrogenase</fullName>
    </submittedName>
</protein>
<keyword evidence="5" id="KW-1185">Reference proteome</keyword>
<dbReference type="FunFam" id="3.40.50.720:FF:000084">
    <property type="entry name" value="Short-chain dehydrogenase reductase"/>
    <property type="match status" value="1"/>
</dbReference>
<evidence type="ECO:0000256" key="2">
    <source>
        <dbReference type="ARBA" id="ARBA00023002"/>
    </source>
</evidence>
<comment type="caution">
    <text evidence="4">The sequence shown here is derived from an EMBL/GenBank/DDBJ whole genome shotgun (WGS) entry which is preliminary data.</text>
</comment>
<dbReference type="InterPro" id="IPR036291">
    <property type="entry name" value="NAD(P)-bd_dom_sf"/>
</dbReference>
<gene>
    <name evidence="4" type="ORF">CKY28_15810</name>
</gene>
<dbReference type="InterPro" id="IPR057326">
    <property type="entry name" value="KR_dom"/>
</dbReference>
<proteinExistence type="inferred from homology"/>
<evidence type="ECO:0000256" key="1">
    <source>
        <dbReference type="ARBA" id="ARBA00006484"/>
    </source>
</evidence>
<reference evidence="5" key="1">
    <citation type="submission" date="2017-09" db="EMBL/GenBank/DDBJ databases">
        <authorList>
            <person name="Feng G."/>
            <person name="Zhu H."/>
        </authorList>
    </citation>
    <scope>NUCLEOTIDE SEQUENCE [LARGE SCALE GENOMIC DNA]</scope>
    <source>
        <strain evidence="5">1PNM-20</strain>
    </source>
</reference>
<dbReference type="PRINTS" id="PR00081">
    <property type="entry name" value="GDHRDH"/>
</dbReference>
<dbReference type="EMBL" id="NSLI01000005">
    <property type="protein sequence ID" value="PAX06613.1"/>
    <property type="molecule type" value="Genomic_DNA"/>
</dbReference>
<dbReference type="Pfam" id="PF13561">
    <property type="entry name" value="adh_short_C2"/>
    <property type="match status" value="1"/>
</dbReference>
<dbReference type="SMART" id="SM00822">
    <property type="entry name" value="PKS_KR"/>
    <property type="match status" value="1"/>
</dbReference>
<evidence type="ECO:0000313" key="5">
    <source>
        <dbReference type="Proteomes" id="UP000218151"/>
    </source>
</evidence>
<comment type="similarity">
    <text evidence="1">Belongs to the short-chain dehydrogenases/reductases (SDR) family.</text>
</comment>